<dbReference type="InterPro" id="IPR050570">
    <property type="entry name" value="Cell_wall_metabolism_enzyme"/>
</dbReference>
<feature type="chain" id="PRO_5046395438" evidence="2">
    <location>
        <begin position="31"/>
        <end position="384"/>
    </location>
</feature>
<keyword evidence="2" id="KW-0732">Signal</keyword>
<accession>A0ABU9MS51</accession>
<evidence type="ECO:0000313" key="5">
    <source>
        <dbReference type="Proteomes" id="UP001447008"/>
    </source>
</evidence>
<proteinExistence type="predicted"/>
<feature type="signal peptide" evidence="2">
    <location>
        <begin position="1"/>
        <end position="30"/>
    </location>
</feature>
<evidence type="ECO:0000256" key="1">
    <source>
        <dbReference type="SAM" id="Coils"/>
    </source>
</evidence>
<evidence type="ECO:0000259" key="3">
    <source>
        <dbReference type="Pfam" id="PF01551"/>
    </source>
</evidence>
<sequence>MFRFIHLGSQTRVSLLSAALLSLCALPASSNENRTKQDLTEVQQEIKKNQNNLSSQKRSLGLLQQQLKKSEQAIANNAKELRELDGQIDANRQQHNELQTQAQELEQHRKTLDTALAAQLKSAYMVGGHDYSKLLLNQQNTAKLERTISYYDYLNKARLEQLDELKETLEEIEQNQLALAQNREQLEQLRSQEEEQRQQLLAAKTERQAQVKALQGELNQLQSAIAYLKDNEQTLITTIKELEQSKARQVAMLGLGSSKGKLAWPTRGPLKHRFGTRKRPGFNWKGVVIDAKEGSNINSIEDGQVVFADWLKGFGWVMVVDHGKGYMSLYGHAQALLKEVGDQVYQGEAIALVGQSGGQVDPGLYFEIRHKGRAVNPTTWCKTS</sequence>
<reference evidence="4 5" key="1">
    <citation type="submission" date="2024-03" db="EMBL/GenBank/DDBJ databases">
        <title>Pseudoalteromonas qingdaonensis sp. nov., isolated from the intestines of marine benthic organisms.</title>
        <authorList>
            <person name="Lin X."/>
            <person name="Fang S."/>
            <person name="Hu X."/>
        </authorList>
    </citation>
    <scope>NUCLEOTIDE SEQUENCE [LARGE SCALE GENOMIC DNA]</scope>
    <source>
        <strain evidence="4 5">YIC-827</strain>
    </source>
</reference>
<feature type="coiled-coil region" evidence="1">
    <location>
        <begin position="155"/>
        <end position="231"/>
    </location>
</feature>
<keyword evidence="5" id="KW-1185">Reference proteome</keyword>
<protein>
    <submittedName>
        <fullName evidence="4">Peptidoglycan DD-metalloendopeptidase family protein</fullName>
    </submittedName>
</protein>
<evidence type="ECO:0000256" key="2">
    <source>
        <dbReference type="SAM" id="SignalP"/>
    </source>
</evidence>
<dbReference type="Proteomes" id="UP001447008">
    <property type="component" value="Unassembled WGS sequence"/>
</dbReference>
<dbReference type="EMBL" id="JBCGCU010000001">
    <property type="protein sequence ID" value="MEM0514139.1"/>
    <property type="molecule type" value="Genomic_DNA"/>
</dbReference>
<dbReference type="PANTHER" id="PTHR21666:SF270">
    <property type="entry name" value="MUREIN HYDROLASE ACTIVATOR ENVC"/>
    <property type="match status" value="1"/>
</dbReference>
<dbReference type="SUPFAM" id="SSF51261">
    <property type="entry name" value="Duplicated hybrid motif"/>
    <property type="match status" value="1"/>
</dbReference>
<comment type="caution">
    <text evidence="4">The sequence shown here is derived from an EMBL/GenBank/DDBJ whole genome shotgun (WGS) entry which is preliminary data.</text>
</comment>
<dbReference type="PANTHER" id="PTHR21666">
    <property type="entry name" value="PEPTIDASE-RELATED"/>
    <property type="match status" value="1"/>
</dbReference>
<dbReference type="Gene3D" id="2.70.70.10">
    <property type="entry name" value="Glucose Permease (Domain IIA)"/>
    <property type="match status" value="1"/>
</dbReference>
<feature type="coiled-coil region" evidence="1">
    <location>
        <begin position="32"/>
        <end position="118"/>
    </location>
</feature>
<gene>
    <name evidence="4" type="ORF">WCN91_01565</name>
</gene>
<dbReference type="Gene3D" id="6.10.250.3150">
    <property type="match status" value="1"/>
</dbReference>
<dbReference type="CDD" id="cd12797">
    <property type="entry name" value="M23_peptidase"/>
    <property type="match status" value="1"/>
</dbReference>
<dbReference type="Pfam" id="PF01551">
    <property type="entry name" value="Peptidase_M23"/>
    <property type="match status" value="1"/>
</dbReference>
<dbReference type="InterPro" id="IPR011055">
    <property type="entry name" value="Dup_hybrid_motif"/>
</dbReference>
<feature type="domain" description="M23ase beta-sheet core" evidence="3">
    <location>
        <begin position="284"/>
        <end position="377"/>
    </location>
</feature>
<name>A0ABU9MS51_9GAMM</name>
<evidence type="ECO:0000313" key="4">
    <source>
        <dbReference type="EMBL" id="MEM0514139.1"/>
    </source>
</evidence>
<dbReference type="RefSeq" id="WP_342675665.1">
    <property type="nucleotide sequence ID" value="NZ_JBCGCU010000001.1"/>
</dbReference>
<organism evidence="4 5">
    <name type="scientific">Pseudoalteromonas qingdaonensis</name>
    <dbReference type="NCBI Taxonomy" id="3131913"/>
    <lineage>
        <taxon>Bacteria</taxon>
        <taxon>Pseudomonadati</taxon>
        <taxon>Pseudomonadota</taxon>
        <taxon>Gammaproteobacteria</taxon>
        <taxon>Alteromonadales</taxon>
        <taxon>Pseudoalteromonadaceae</taxon>
        <taxon>Pseudoalteromonas</taxon>
    </lineage>
</organism>
<dbReference type="InterPro" id="IPR016047">
    <property type="entry name" value="M23ase_b-sheet_dom"/>
</dbReference>
<keyword evidence="1" id="KW-0175">Coiled coil</keyword>